<evidence type="ECO:0000256" key="1">
    <source>
        <dbReference type="ARBA" id="ARBA00022692"/>
    </source>
</evidence>
<evidence type="ECO:0000256" key="3">
    <source>
        <dbReference type="ARBA" id="ARBA00023136"/>
    </source>
</evidence>
<comment type="caution">
    <text evidence="6">The sequence shown here is derived from an EMBL/GenBank/DDBJ whole genome shotgun (WGS) entry which is preliminary data.</text>
</comment>
<proteinExistence type="predicted"/>
<keyword evidence="7" id="KW-1185">Reference proteome</keyword>
<dbReference type="EMBL" id="JAEPRD010000011">
    <property type="protein sequence ID" value="KAG2210539.1"/>
    <property type="molecule type" value="Genomic_DNA"/>
</dbReference>
<evidence type="ECO:0000313" key="6">
    <source>
        <dbReference type="EMBL" id="KAG2210539.1"/>
    </source>
</evidence>
<dbReference type="PANTHER" id="PTHR28263:SF1">
    <property type="entry name" value="GOLGI TO ER TRAFFIC PROTEIN 2"/>
    <property type="match status" value="1"/>
</dbReference>
<feature type="compositionally biased region" description="Basic and acidic residues" evidence="4">
    <location>
        <begin position="1"/>
        <end position="11"/>
    </location>
</feature>
<keyword evidence="2 5" id="KW-1133">Transmembrane helix</keyword>
<feature type="transmembrane region" description="Helical" evidence="5">
    <location>
        <begin position="219"/>
        <end position="239"/>
    </location>
</feature>
<name>A0A8H7RFM2_9FUNG</name>
<accession>A0A8H7RFM2</accession>
<feature type="transmembrane region" description="Helical" evidence="5">
    <location>
        <begin position="281"/>
        <end position="303"/>
    </location>
</feature>
<evidence type="ECO:0000313" key="7">
    <source>
        <dbReference type="Proteomes" id="UP000603453"/>
    </source>
</evidence>
<keyword evidence="3 5" id="KW-0472">Membrane</keyword>
<feature type="region of interest" description="Disordered" evidence="4">
    <location>
        <begin position="1"/>
        <end position="84"/>
    </location>
</feature>
<dbReference type="InterPro" id="IPR028143">
    <property type="entry name" value="Get2/sif1"/>
</dbReference>
<dbReference type="Pfam" id="PF08690">
    <property type="entry name" value="GET2"/>
    <property type="match status" value="1"/>
</dbReference>
<evidence type="ECO:0000256" key="2">
    <source>
        <dbReference type="ARBA" id="ARBA00022989"/>
    </source>
</evidence>
<feature type="transmembrane region" description="Helical" evidence="5">
    <location>
        <begin position="180"/>
        <end position="199"/>
    </location>
</feature>
<reference evidence="6" key="1">
    <citation type="submission" date="2020-12" db="EMBL/GenBank/DDBJ databases">
        <title>Metabolic potential, ecology and presence of endohyphal bacteria is reflected in genomic diversity of Mucoromycotina.</title>
        <authorList>
            <person name="Muszewska A."/>
            <person name="Okrasinska A."/>
            <person name="Steczkiewicz K."/>
            <person name="Drgas O."/>
            <person name="Orlowska M."/>
            <person name="Perlinska-Lenart U."/>
            <person name="Aleksandrzak-Piekarczyk T."/>
            <person name="Szatraj K."/>
            <person name="Zielenkiewicz U."/>
            <person name="Pilsyk S."/>
            <person name="Malc E."/>
            <person name="Mieczkowski P."/>
            <person name="Kruszewska J.S."/>
            <person name="Biernat P."/>
            <person name="Pawlowska J."/>
        </authorList>
    </citation>
    <scope>NUCLEOTIDE SEQUENCE</scope>
    <source>
        <strain evidence="6">WA0000017839</strain>
    </source>
</reference>
<dbReference type="Proteomes" id="UP000603453">
    <property type="component" value="Unassembled WGS sequence"/>
</dbReference>
<protein>
    <submittedName>
        <fullName evidence="6">Uncharacterized protein</fullName>
    </submittedName>
</protein>
<dbReference type="AlphaFoldDB" id="A0A8H7RFM2"/>
<dbReference type="OrthoDB" id="5393181at2759"/>
<dbReference type="GO" id="GO:0006890">
    <property type="term" value="P:retrograde vesicle-mediated transport, Golgi to endoplasmic reticulum"/>
    <property type="evidence" value="ECO:0007669"/>
    <property type="project" value="TreeGrafter"/>
</dbReference>
<dbReference type="PANTHER" id="PTHR28263">
    <property type="entry name" value="GOLGI TO ER TRAFFIC PROTEIN 2"/>
    <property type="match status" value="1"/>
</dbReference>
<feature type="compositionally biased region" description="Low complexity" evidence="4">
    <location>
        <begin position="38"/>
        <end position="60"/>
    </location>
</feature>
<keyword evidence="1 5" id="KW-0812">Transmembrane</keyword>
<evidence type="ECO:0000256" key="4">
    <source>
        <dbReference type="SAM" id="MobiDB-lite"/>
    </source>
</evidence>
<sequence>MAELTEQEKLERRRQKRQQRILQSGESRLGKITGTAFPNRNTPSPSPSPSTSSMNTPSASIKTPQPTFRTQRRDSDDPSEELGAPEPIFHHQQQQQQDMSQDMNAMMNQTFASMFGGVAGIPGSEGSFNPAALLGAMGGAGGGNNEAFQNLLSSNGNEGAFDPTAMFGAQQMAVDTSTRYWGLLHLVSMIMLGVYAVYFEWTKAGADRFAHLLYSNVGVANYPAVHVPLFWYFVTLELCMQSARLFYQKGTMPPTSTIASMATQLPYPFGNIVTIFLRYRLIWSCLVQDICVLVFIIGLSQVFSNLI</sequence>
<gene>
    <name evidence="6" type="ORF">INT47_002481</name>
</gene>
<evidence type="ECO:0000256" key="5">
    <source>
        <dbReference type="SAM" id="Phobius"/>
    </source>
</evidence>
<organism evidence="6 7">
    <name type="scientific">Mucor saturninus</name>
    <dbReference type="NCBI Taxonomy" id="64648"/>
    <lineage>
        <taxon>Eukaryota</taxon>
        <taxon>Fungi</taxon>
        <taxon>Fungi incertae sedis</taxon>
        <taxon>Mucoromycota</taxon>
        <taxon>Mucoromycotina</taxon>
        <taxon>Mucoromycetes</taxon>
        <taxon>Mucorales</taxon>
        <taxon>Mucorineae</taxon>
        <taxon>Mucoraceae</taxon>
        <taxon>Mucor</taxon>
    </lineage>
</organism>